<reference evidence="4 5" key="1">
    <citation type="journal article" date="2019" name="Int. J. Syst. Evol. Microbiol.">
        <title>The Global Catalogue of Microorganisms (GCM) 10K type strain sequencing project: providing services to taxonomists for standard genome sequencing and annotation.</title>
        <authorList>
            <consortium name="The Broad Institute Genomics Platform"/>
            <consortium name="The Broad Institute Genome Sequencing Center for Infectious Disease"/>
            <person name="Wu L."/>
            <person name="Ma J."/>
        </authorList>
    </citation>
    <scope>NUCLEOTIDE SEQUENCE [LARGE SCALE GENOMIC DNA]</scope>
    <source>
        <strain evidence="4 5">JCM 16013</strain>
    </source>
</reference>
<dbReference type="RefSeq" id="WP_344660879.1">
    <property type="nucleotide sequence ID" value="NZ_BAAAQM010000046.1"/>
</dbReference>
<dbReference type="Pfam" id="PF13490">
    <property type="entry name" value="zf-HC2"/>
    <property type="match status" value="1"/>
</dbReference>
<gene>
    <name evidence="4" type="ORF">GCM10009838_63920</name>
</gene>
<proteinExistence type="predicted"/>
<sequence>MGCDEFVESVTVFLEGALPPADEARFVAHLTECDGCETYVEQFRRTVGTLGSLGAPGEPSDAVLSGEARATLIEAFRTTPRSDRL</sequence>
<keyword evidence="2" id="KW-0804">Transcription</keyword>
<dbReference type="Proteomes" id="UP001499854">
    <property type="component" value="Unassembled WGS sequence"/>
</dbReference>
<name>A0ABN2SS72_9ACTN</name>
<comment type="caution">
    <text evidence="4">The sequence shown here is derived from an EMBL/GenBank/DDBJ whole genome shotgun (WGS) entry which is preliminary data.</text>
</comment>
<keyword evidence="5" id="KW-1185">Reference proteome</keyword>
<dbReference type="InterPro" id="IPR027383">
    <property type="entry name" value="Znf_put"/>
</dbReference>
<evidence type="ECO:0000313" key="4">
    <source>
        <dbReference type="EMBL" id="GAA1991638.1"/>
    </source>
</evidence>
<evidence type="ECO:0000256" key="2">
    <source>
        <dbReference type="ARBA" id="ARBA00023163"/>
    </source>
</evidence>
<feature type="domain" description="Putative zinc-finger" evidence="3">
    <location>
        <begin position="3"/>
        <end position="36"/>
    </location>
</feature>
<organism evidence="4 5">
    <name type="scientific">Catenulispora subtropica</name>
    <dbReference type="NCBI Taxonomy" id="450798"/>
    <lineage>
        <taxon>Bacteria</taxon>
        <taxon>Bacillati</taxon>
        <taxon>Actinomycetota</taxon>
        <taxon>Actinomycetes</taxon>
        <taxon>Catenulisporales</taxon>
        <taxon>Catenulisporaceae</taxon>
        <taxon>Catenulispora</taxon>
    </lineage>
</organism>
<evidence type="ECO:0000313" key="5">
    <source>
        <dbReference type="Proteomes" id="UP001499854"/>
    </source>
</evidence>
<evidence type="ECO:0000256" key="1">
    <source>
        <dbReference type="ARBA" id="ARBA00023015"/>
    </source>
</evidence>
<dbReference type="Gene3D" id="1.10.10.1320">
    <property type="entry name" value="Anti-sigma factor, zinc-finger domain"/>
    <property type="match status" value="1"/>
</dbReference>
<protein>
    <submittedName>
        <fullName evidence="4">Zf-HC2 domain-containing protein</fullName>
    </submittedName>
</protein>
<keyword evidence="1" id="KW-0805">Transcription regulation</keyword>
<evidence type="ECO:0000259" key="3">
    <source>
        <dbReference type="Pfam" id="PF13490"/>
    </source>
</evidence>
<dbReference type="EMBL" id="BAAAQM010000046">
    <property type="protein sequence ID" value="GAA1991638.1"/>
    <property type="molecule type" value="Genomic_DNA"/>
</dbReference>
<dbReference type="InterPro" id="IPR041916">
    <property type="entry name" value="Anti_sigma_zinc_sf"/>
</dbReference>
<accession>A0ABN2SS72</accession>